<dbReference type="Proteomes" id="UP000679307">
    <property type="component" value="Chromosome"/>
</dbReference>
<dbReference type="PANTHER" id="PTHR43149">
    <property type="entry name" value="ENOYL-COA HYDRATASE"/>
    <property type="match status" value="1"/>
</dbReference>
<dbReference type="InterPro" id="IPR029045">
    <property type="entry name" value="ClpP/crotonase-like_dom_sf"/>
</dbReference>
<dbReference type="Gene3D" id="3.90.226.10">
    <property type="entry name" value="2-enoyl-CoA Hydratase, Chain A, domain 1"/>
    <property type="match status" value="1"/>
</dbReference>
<dbReference type="CDD" id="cd06558">
    <property type="entry name" value="crotonase-like"/>
    <property type="match status" value="1"/>
</dbReference>
<dbReference type="PANTHER" id="PTHR43149:SF1">
    <property type="entry name" value="DELTA(3,5)-DELTA(2,4)-DIENOYL-COA ISOMERASE, MITOCHONDRIAL"/>
    <property type="match status" value="1"/>
</dbReference>
<dbReference type="InterPro" id="IPR045002">
    <property type="entry name" value="Ech1-like"/>
</dbReference>
<reference evidence="3 4" key="1">
    <citation type="submission" date="2021-05" db="EMBL/GenBank/DDBJ databases">
        <title>Complete genome of Nocardioides aquaticus KCTC 9944T isolated from meromictic and hypersaline Ekho Lake, Antarctica.</title>
        <authorList>
            <person name="Hwang K."/>
            <person name="Kim K.M."/>
            <person name="Choe H."/>
        </authorList>
    </citation>
    <scope>NUCLEOTIDE SEQUENCE [LARGE SCALE GENOMIC DNA]</scope>
    <source>
        <strain evidence="3 4">KCTC 9944</strain>
    </source>
</reference>
<evidence type="ECO:0000256" key="2">
    <source>
        <dbReference type="RuleBase" id="RU003707"/>
    </source>
</evidence>
<keyword evidence="3" id="KW-0456">Lyase</keyword>
<evidence type="ECO:0000313" key="4">
    <source>
        <dbReference type="Proteomes" id="UP000679307"/>
    </source>
</evidence>
<dbReference type="NCBIfam" id="NF005699">
    <property type="entry name" value="PRK07509.1"/>
    <property type="match status" value="1"/>
</dbReference>
<dbReference type="EC" id="4.2.1.150" evidence="3"/>
<dbReference type="RefSeq" id="WP_214057160.1">
    <property type="nucleotide sequence ID" value="NZ_BAAAHS010000165.1"/>
</dbReference>
<keyword evidence="4" id="KW-1185">Reference proteome</keyword>
<sequence length="268" mass="28837">MPSPAVHVSCAVEDGVAHVRLARPDKLNALTLPILDELVATARRLRRDRHLRAVVLSGEGDAFCAGLDFGSVMRHPVGIARAFVPRPWRGTNTFQEACWAWRRLPVPVVAAVHGHCLGGGLQIALAADFRIATPDSSWSVLEGKWGIVPDMSGIASLSQLVGIDTAKRLTMTAEVVSGKQALDLGLVSELDGDPVAAAHELAARLVQRSPDQLAATKRLFDSTWSASPRRTFARERVEQAFLLGARNTKVAREAALARVAPVFGPRGR</sequence>
<protein>
    <submittedName>
        <fullName evidence="3">Short-chain-enoyl-CoA hydratase</fullName>
        <ecNumber evidence="3">4.2.1.150</ecNumber>
    </submittedName>
</protein>
<dbReference type="EMBL" id="CP075371">
    <property type="protein sequence ID" value="QVT81858.1"/>
    <property type="molecule type" value="Genomic_DNA"/>
</dbReference>
<dbReference type="Pfam" id="PF00378">
    <property type="entry name" value="ECH_1"/>
    <property type="match status" value="1"/>
</dbReference>
<proteinExistence type="inferred from homology"/>
<dbReference type="InterPro" id="IPR001753">
    <property type="entry name" value="Enoyl-CoA_hydra/iso"/>
</dbReference>
<accession>A0ABX8ERZ7</accession>
<dbReference type="InterPro" id="IPR018376">
    <property type="entry name" value="Enoyl-CoA_hyd/isom_CS"/>
</dbReference>
<evidence type="ECO:0000313" key="3">
    <source>
        <dbReference type="EMBL" id="QVT81858.1"/>
    </source>
</evidence>
<comment type="similarity">
    <text evidence="1 2">Belongs to the enoyl-CoA hydratase/isomerase family.</text>
</comment>
<evidence type="ECO:0000256" key="1">
    <source>
        <dbReference type="ARBA" id="ARBA00005254"/>
    </source>
</evidence>
<dbReference type="GO" id="GO:0018812">
    <property type="term" value="F:3-hydroxyacyl-CoA dehydratase activity"/>
    <property type="evidence" value="ECO:0007669"/>
    <property type="project" value="UniProtKB-EC"/>
</dbReference>
<gene>
    <name evidence="3" type="primary">crt_2</name>
    <name evidence="3" type="ORF">ENKNEFLB_04277</name>
</gene>
<dbReference type="SUPFAM" id="SSF52096">
    <property type="entry name" value="ClpP/crotonase"/>
    <property type="match status" value="1"/>
</dbReference>
<dbReference type="PROSITE" id="PS00166">
    <property type="entry name" value="ENOYL_COA_HYDRATASE"/>
    <property type="match status" value="1"/>
</dbReference>
<name>A0ABX8ERZ7_9ACTN</name>
<organism evidence="3 4">
    <name type="scientific">Nocardioides aquaticus</name>
    <dbReference type="NCBI Taxonomy" id="160826"/>
    <lineage>
        <taxon>Bacteria</taxon>
        <taxon>Bacillati</taxon>
        <taxon>Actinomycetota</taxon>
        <taxon>Actinomycetes</taxon>
        <taxon>Propionibacteriales</taxon>
        <taxon>Nocardioidaceae</taxon>
        <taxon>Nocardioides</taxon>
    </lineage>
</organism>